<proteinExistence type="inferred from homology"/>
<evidence type="ECO:0000313" key="3">
    <source>
        <dbReference type="EMBL" id="WAH41115.1"/>
    </source>
</evidence>
<name>A0ABY6ZE02_9BACL</name>
<gene>
    <name evidence="3" type="ORF">NZD89_23035</name>
</gene>
<dbReference type="InterPro" id="IPR029756">
    <property type="entry name" value="MTH1187/YkoF-like"/>
</dbReference>
<evidence type="ECO:0000256" key="1">
    <source>
        <dbReference type="ARBA" id="ARBA00010272"/>
    </source>
</evidence>
<dbReference type="PANTHER" id="PTHR33777">
    <property type="entry name" value="UPF0045 PROTEIN ECM15"/>
    <property type="match status" value="1"/>
</dbReference>
<feature type="domain" description="Thiamine-binding protein" evidence="2">
    <location>
        <begin position="5"/>
        <end position="93"/>
    </location>
</feature>
<dbReference type="InterPro" id="IPR051614">
    <property type="entry name" value="UPF0045_domain"/>
</dbReference>
<dbReference type="NCBIfam" id="TIGR00106">
    <property type="entry name" value="MTH1187 family thiamine-binding protein"/>
    <property type="match status" value="1"/>
</dbReference>
<comment type="similarity">
    <text evidence="1">Belongs to the UPF0045 family.</text>
</comment>
<dbReference type="RefSeq" id="WP_268005014.1">
    <property type="nucleotide sequence ID" value="NZ_BSUT01000001.1"/>
</dbReference>
<sequence length="98" mass="10734">MPLLEINIVPVGTNSSSFSSHVGQALRLIEGRGLKYQVTPTSTVIEGELNDLMDVAKEIHEEALHGATRVVTNITIDQRMDKAMNMENSVQSAQQSLQ</sequence>
<reference evidence="3" key="1">
    <citation type="submission" date="2022-08" db="EMBL/GenBank/DDBJ databases">
        <title>Alicyclobacillus fastidiosus DSM 17978, complete genome.</title>
        <authorList>
            <person name="Wang Q."/>
            <person name="Cai R."/>
            <person name="Wang Z."/>
        </authorList>
    </citation>
    <scope>NUCLEOTIDE SEQUENCE</scope>
    <source>
        <strain evidence="3">DSM 17978</strain>
    </source>
</reference>
<protein>
    <submittedName>
        <fullName evidence="3">MTH1187 family thiamine-binding protein</fullName>
    </submittedName>
</protein>
<dbReference type="InterPro" id="IPR002767">
    <property type="entry name" value="Thiamine_BP"/>
</dbReference>
<dbReference type="Proteomes" id="UP001164761">
    <property type="component" value="Chromosome"/>
</dbReference>
<accession>A0ABY6ZE02</accession>
<organism evidence="3 4">
    <name type="scientific">Alicyclobacillus fastidiosus</name>
    <dbReference type="NCBI Taxonomy" id="392011"/>
    <lineage>
        <taxon>Bacteria</taxon>
        <taxon>Bacillati</taxon>
        <taxon>Bacillota</taxon>
        <taxon>Bacilli</taxon>
        <taxon>Bacillales</taxon>
        <taxon>Alicyclobacillaceae</taxon>
        <taxon>Alicyclobacillus</taxon>
    </lineage>
</organism>
<keyword evidence="4" id="KW-1185">Reference proteome</keyword>
<evidence type="ECO:0000259" key="2">
    <source>
        <dbReference type="Pfam" id="PF01910"/>
    </source>
</evidence>
<dbReference type="SUPFAM" id="SSF89957">
    <property type="entry name" value="MTH1187/YkoF-like"/>
    <property type="match status" value="1"/>
</dbReference>
<evidence type="ECO:0000313" key="4">
    <source>
        <dbReference type="Proteomes" id="UP001164761"/>
    </source>
</evidence>
<dbReference type="PANTHER" id="PTHR33777:SF1">
    <property type="entry name" value="UPF0045 PROTEIN ECM15"/>
    <property type="match status" value="1"/>
</dbReference>
<dbReference type="Pfam" id="PF01910">
    <property type="entry name" value="Thiamine_BP"/>
    <property type="match status" value="1"/>
</dbReference>
<dbReference type="Gene3D" id="3.30.70.930">
    <property type="match status" value="1"/>
</dbReference>
<dbReference type="EMBL" id="CP104067">
    <property type="protein sequence ID" value="WAH41115.1"/>
    <property type="molecule type" value="Genomic_DNA"/>
</dbReference>